<dbReference type="Pfam" id="PF00106">
    <property type="entry name" value="adh_short"/>
    <property type="match status" value="1"/>
</dbReference>
<dbReference type="InterPro" id="IPR036291">
    <property type="entry name" value="NAD(P)-bd_dom_sf"/>
</dbReference>
<dbReference type="PATRIC" id="fig|1136941.3.peg.3313"/>
<dbReference type="AlphaFoldDB" id="A0A0N9MRT3"/>
<dbReference type="KEGG" id="goq:ACH46_16200"/>
<reference evidence="2 3" key="2">
    <citation type="journal article" date="2017" name="Int. J. Syst. Evol. Microbiol.">
        <title>Gordonia phthalatica sp. nov., a di-n-butyl phthalate-degrading bacterium isolated from activated sludge.</title>
        <authorList>
            <person name="Jin D."/>
            <person name="Kong X."/>
            <person name="Jia M."/>
            <person name="Yu X."/>
            <person name="Wang X."/>
            <person name="Zhuang X."/>
            <person name="Deng Y."/>
            <person name="Bai Z."/>
        </authorList>
    </citation>
    <scope>NUCLEOTIDE SEQUENCE [LARGE SCALE GENOMIC DNA]</scope>
    <source>
        <strain evidence="2 3">QH-11</strain>
    </source>
</reference>
<sequence>MKLLDTALDRAVVAGYSRVGYRVRAASWPDDDPQSKALTGRTVVVTGATSGIGAAIAAGALALGGRVILVGRDRERADRVRADLEARRPHARVSIELGDMSDPHDVDDLAARLAEDSVDVVVHNAGVMPRTRTESPDGHELSLATHVLGPIRLTERLLPQLAASSDARVIFMSSGGMYTAVLPVGDIDYRSGEYRGARAYARSKRIQTEMVPILAERWADASVMTAGMHPGWVDTPGVAQSLPRFGRAMGPLLRTAEQGADTAIWLAATTPRPPTGRFWHDRRPRPMNYRLLSGETNEADRRAVWNDVLAAAGL</sequence>
<dbReference type="OrthoDB" id="3772961at2"/>
<dbReference type="SUPFAM" id="SSF51735">
    <property type="entry name" value="NAD(P)-binding Rossmann-fold domains"/>
    <property type="match status" value="1"/>
</dbReference>
<dbReference type="PRINTS" id="PR00081">
    <property type="entry name" value="GDHRDH"/>
</dbReference>
<evidence type="ECO:0000256" key="1">
    <source>
        <dbReference type="SAM" id="Phobius"/>
    </source>
</evidence>
<dbReference type="EMBL" id="CP011853">
    <property type="protein sequence ID" value="ALG85740.1"/>
    <property type="molecule type" value="Genomic_DNA"/>
</dbReference>
<reference evidence="3" key="1">
    <citation type="submission" date="2015-06" db="EMBL/GenBank/DDBJ databases">
        <title>Complete genome sequence and metabolic analysis of phthalate degradation pathway in Gordonia sp. QH-11.</title>
        <authorList>
            <person name="Jin D."/>
            <person name="Kong X."/>
            <person name="Bai Z."/>
        </authorList>
    </citation>
    <scope>NUCLEOTIDE SEQUENCE [LARGE SCALE GENOMIC DNA]</scope>
    <source>
        <strain evidence="3">QH-11</strain>
    </source>
</reference>
<evidence type="ECO:0000313" key="2">
    <source>
        <dbReference type="EMBL" id="ALG85740.1"/>
    </source>
</evidence>
<dbReference type="PANTHER" id="PTHR44656:SF7">
    <property type="entry name" value="DEHYDROGENASE_REDUCTASE SDR FAMILY MEMBER 12"/>
    <property type="match status" value="1"/>
</dbReference>
<protein>
    <submittedName>
        <fullName evidence="2">Dehydrogenase</fullName>
    </submittedName>
</protein>
<dbReference type="STRING" id="1136941.ACH46_16200"/>
<evidence type="ECO:0000313" key="3">
    <source>
        <dbReference type="Proteomes" id="UP000063789"/>
    </source>
</evidence>
<keyword evidence="1" id="KW-0472">Membrane</keyword>
<dbReference type="RefSeq" id="WP_062393831.1">
    <property type="nucleotide sequence ID" value="NZ_CP011853.1"/>
</dbReference>
<dbReference type="InterPro" id="IPR052992">
    <property type="entry name" value="SDR_member_12"/>
</dbReference>
<dbReference type="InterPro" id="IPR002347">
    <property type="entry name" value="SDR_fam"/>
</dbReference>
<dbReference type="Gene3D" id="3.40.50.720">
    <property type="entry name" value="NAD(P)-binding Rossmann-like Domain"/>
    <property type="match status" value="1"/>
</dbReference>
<keyword evidence="3" id="KW-1185">Reference proteome</keyword>
<gene>
    <name evidence="2" type="ORF">ACH46_16200</name>
</gene>
<organism evidence="2 3">
    <name type="scientific">Gordonia phthalatica</name>
    <dbReference type="NCBI Taxonomy" id="1136941"/>
    <lineage>
        <taxon>Bacteria</taxon>
        <taxon>Bacillati</taxon>
        <taxon>Actinomycetota</taxon>
        <taxon>Actinomycetes</taxon>
        <taxon>Mycobacteriales</taxon>
        <taxon>Gordoniaceae</taxon>
        <taxon>Gordonia</taxon>
    </lineage>
</organism>
<accession>A0A0N9MRT3</accession>
<proteinExistence type="predicted"/>
<keyword evidence="1" id="KW-1133">Transmembrane helix</keyword>
<feature type="transmembrane region" description="Helical" evidence="1">
    <location>
        <begin position="43"/>
        <end position="69"/>
    </location>
</feature>
<name>A0A0N9MRT3_9ACTN</name>
<keyword evidence="1" id="KW-0812">Transmembrane</keyword>
<dbReference type="PANTHER" id="PTHR44656">
    <property type="entry name" value="DEHYDROGENASE/REDUCTASE SDR FAMILY MEMBER 12"/>
    <property type="match status" value="1"/>
</dbReference>
<dbReference type="Proteomes" id="UP000063789">
    <property type="component" value="Chromosome"/>
</dbReference>